<feature type="region of interest" description="Disordered" evidence="1">
    <location>
        <begin position="1"/>
        <end position="27"/>
    </location>
</feature>
<dbReference type="PANTHER" id="PTHR46232">
    <property type="entry name" value="SMARCE1 REGULATOR OF CHROMATIN"/>
    <property type="match status" value="1"/>
</dbReference>
<organism evidence="2 3">
    <name type="scientific">Liparis tanakae</name>
    <name type="common">Tanaka's snailfish</name>
    <dbReference type="NCBI Taxonomy" id="230148"/>
    <lineage>
        <taxon>Eukaryota</taxon>
        <taxon>Metazoa</taxon>
        <taxon>Chordata</taxon>
        <taxon>Craniata</taxon>
        <taxon>Vertebrata</taxon>
        <taxon>Euteleostomi</taxon>
        <taxon>Actinopterygii</taxon>
        <taxon>Neopterygii</taxon>
        <taxon>Teleostei</taxon>
        <taxon>Neoteleostei</taxon>
        <taxon>Acanthomorphata</taxon>
        <taxon>Eupercaria</taxon>
        <taxon>Perciformes</taxon>
        <taxon>Cottioidei</taxon>
        <taxon>Cottales</taxon>
        <taxon>Liparidae</taxon>
        <taxon>Liparis</taxon>
    </lineage>
</organism>
<protein>
    <submittedName>
        <fullName evidence="2">Uncharacterized protein</fullName>
    </submittedName>
</protein>
<dbReference type="AlphaFoldDB" id="A0A4Z2E0C5"/>
<dbReference type="GO" id="GO:0031492">
    <property type="term" value="F:nucleosomal DNA binding"/>
    <property type="evidence" value="ECO:0007669"/>
    <property type="project" value="TreeGrafter"/>
</dbReference>
<comment type="caution">
    <text evidence="2">The sequence shown here is derived from an EMBL/GenBank/DDBJ whole genome shotgun (WGS) entry which is preliminary data.</text>
</comment>
<keyword evidence="3" id="KW-1185">Reference proteome</keyword>
<feature type="compositionally biased region" description="Polar residues" evidence="1">
    <location>
        <begin position="1"/>
        <end position="14"/>
    </location>
</feature>
<dbReference type="EMBL" id="SRLO01023635">
    <property type="protein sequence ID" value="TNN22223.1"/>
    <property type="molecule type" value="Genomic_DNA"/>
</dbReference>
<sequence>MTRSLVLYQNSSGANVPKPPKPPDKPLMPYMRYSRKVSASPQSLRSPCDAQWAAGTCTDAPTGAQAPPLLPWMRDTLFPHL</sequence>
<reference evidence="2 3" key="1">
    <citation type="submission" date="2019-03" db="EMBL/GenBank/DDBJ databases">
        <title>First draft genome of Liparis tanakae, snailfish: a comprehensive survey of snailfish specific genes.</title>
        <authorList>
            <person name="Kim W."/>
            <person name="Song I."/>
            <person name="Jeong J.-H."/>
            <person name="Kim D."/>
            <person name="Kim S."/>
            <person name="Ryu S."/>
            <person name="Song J.Y."/>
            <person name="Lee S.K."/>
        </authorList>
    </citation>
    <scope>NUCLEOTIDE SEQUENCE [LARGE SCALE GENOMIC DNA]</scope>
    <source>
        <tissue evidence="2">Muscle</tissue>
    </source>
</reference>
<evidence type="ECO:0000313" key="3">
    <source>
        <dbReference type="Proteomes" id="UP000314294"/>
    </source>
</evidence>
<dbReference type="GO" id="GO:0016922">
    <property type="term" value="F:nuclear receptor binding"/>
    <property type="evidence" value="ECO:0007669"/>
    <property type="project" value="TreeGrafter"/>
</dbReference>
<evidence type="ECO:0000313" key="2">
    <source>
        <dbReference type="EMBL" id="TNN22223.1"/>
    </source>
</evidence>
<dbReference type="GO" id="GO:0045892">
    <property type="term" value="P:negative regulation of DNA-templated transcription"/>
    <property type="evidence" value="ECO:0007669"/>
    <property type="project" value="TreeGrafter"/>
</dbReference>
<dbReference type="PANTHER" id="PTHR46232:SF1">
    <property type="entry name" value="SWI_SNF-RELATED MATRIX-ASSOCIATED ACTIN-DEPENDENT REGULATOR OF CHROMATIN SUBFAMILY E MEMBER 1"/>
    <property type="match status" value="1"/>
</dbReference>
<dbReference type="Proteomes" id="UP000314294">
    <property type="component" value="Unassembled WGS sequence"/>
</dbReference>
<dbReference type="GO" id="GO:0016514">
    <property type="term" value="C:SWI/SNF complex"/>
    <property type="evidence" value="ECO:0007669"/>
    <property type="project" value="TreeGrafter"/>
</dbReference>
<gene>
    <name evidence="2" type="ORF">EYF80_067663</name>
</gene>
<accession>A0A4Z2E0C5</accession>
<proteinExistence type="predicted"/>
<evidence type="ECO:0000256" key="1">
    <source>
        <dbReference type="SAM" id="MobiDB-lite"/>
    </source>
</evidence>
<name>A0A4Z2E0C5_9TELE</name>